<keyword evidence="3" id="KW-1185">Reference proteome</keyword>
<dbReference type="Gene3D" id="3.30.70.270">
    <property type="match status" value="1"/>
</dbReference>
<dbReference type="PATRIC" id="fig|361041.3.peg.2713"/>
<dbReference type="PROSITE" id="PS50887">
    <property type="entry name" value="GGDEF"/>
    <property type="match status" value="1"/>
</dbReference>
<dbReference type="SMART" id="SM00267">
    <property type="entry name" value="GGDEF"/>
    <property type="match status" value="1"/>
</dbReference>
<organism evidence="2 3">
    <name type="scientific">Devosia soli</name>
    <dbReference type="NCBI Taxonomy" id="361041"/>
    <lineage>
        <taxon>Bacteria</taxon>
        <taxon>Pseudomonadati</taxon>
        <taxon>Pseudomonadota</taxon>
        <taxon>Alphaproteobacteria</taxon>
        <taxon>Hyphomicrobiales</taxon>
        <taxon>Devosiaceae</taxon>
        <taxon>Devosia</taxon>
    </lineage>
</organism>
<dbReference type="OrthoDB" id="7945401at2"/>
<comment type="caution">
    <text evidence="2">The sequence shown here is derived from an EMBL/GenBank/DDBJ whole genome shotgun (WGS) entry which is preliminary data.</text>
</comment>
<dbReference type="InterPro" id="IPR043128">
    <property type="entry name" value="Rev_trsase/Diguanyl_cyclase"/>
</dbReference>
<dbReference type="Pfam" id="PF00990">
    <property type="entry name" value="GGDEF"/>
    <property type="match status" value="1"/>
</dbReference>
<dbReference type="AlphaFoldDB" id="A0A0F5L467"/>
<protein>
    <recommendedName>
        <fullName evidence="1">GGDEF domain-containing protein</fullName>
    </recommendedName>
</protein>
<dbReference type="InterPro" id="IPR000160">
    <property type="entry name" value="GGDEF_dom"/>
</dbReference>
<dbReference type="Proteomes" id="UP000033514">
    <property type="component" value="Unassembled WGS sequence"/>
</dbReference>
<evidence type="ECO:0000313" key="3">
    <source>
        <dbReference type="Proteomes" id="UP000033514"/>
    </source>
</evidence>
<feature type="domain" description="GGDEF" evidence="1">
    <location>
        <begin position="64"/>
        <end position="199"/>
    </location>
</feature>
<proteinExistence type="predicted"/>
<accession>A0A0F5L467</accession>
<dbReference type="InterPro" id="IPR029787">
    <property type="entry name" value="Nucleotide_cyclase"/>
</dbReference>
<evidence type="ECO:0000259" key="1">
    <source>
        <dbReference type="PROSITE" id="PS50887"/>
    </source>
</evidence>
<dbReference type="SUPFAM" id="SSF55073">
    <property type="entry name" value="Nucleotide cyclase"/>
    <property type="match status" value="1"/>
</dbReference>
<name>A0A0F5L467_9HYPH</name>
<dbReference type="EMBL" id="LAJG01000042">
    <property type="protein sequence ID" value="KKB76422.1"/>
    <property type="molecule type" value="Genomic_DNA"/>
</dbReference>
<dbReference type="STRING" id="361041.VW35_16555"/>
<dbReference type="NCBIfam" id="TIGR00254">
    <property type="entry name" value="GGDEF"/>
    <property type="match status" value="1"/>
</dbReference>
<reference evidence="2 3" key="1">
    <citation type="submission" date="2015-03" db="EMBL/GenBank/DDBJ databases">
        <authorList>
            <person name="Hassan Y.I."/>
            <person name="Lepp D."/>
            <person name="Zhou T."/>
        </authorList>
    </citation>
    <scope>NUCLEOTIDE SEQUENCE [LARGE SCALE GENOMIC DNA]</scope>
    <source>
        <strain evidence="2 3">GH2-10</strain>
    </source>
</reference>
<evidence type="ECO:0000313" key="2">
    <source>
        <dbReference type="EMBL" id="KKB76422.1"/>
    </source>
</evidence>
<gene>
    <name evidence="2" type="ORF">VW35_16555</name>
</gene>
<sequence>MSMTETVQGDRFWQRVRALLGRQADNRRNDGATVLRALGKRHATGRPLEEELQNGWLIASERNVSLCVLAMEIDCFDEYLAAYGRDAAEDCLEQIDHVIGSMLKRDDDRCLRLGQSGFLLILPDMPVLMARDLAARISTAVRRAGLVNKESHAGAVTLGAGLAVVNPEPPYDRSVFDLAKQALRKAQRRGLGRLDIADLRGEKQKVAA</sequence>
<dbReference type="RefSeq" id="WP_046144215.1">
    <property type="nucleotide sequence ID" value="NZ_LAJG01000042.1"/>
</dbReference>